<feature type="region of interest" description="Disordered" evidence="1">
    <location>
        <begin position="53"/>
        <end position="191"/>
    </location>
</feature>
<dbReference type="EMBL" id="BPWL01000002">
    <property type="protein sequence ID" value="GJJ07930.1"/>
    <property type="molecule type" value="Genomic_DNA"/>
</dbReference>
<keyword evidence="3" id="KW-1185">Reference proteome</keyword>
<accession>A0AAV5A7P8</accession>
<comment type="caution">
    <text evidence="2">The sequence shown here is derived from an EMBL/GenBank/DDBJ whole genome shotgun (WGS) entry which is preliminary data.</text>
</comment>
<feature type="compositionally biased region" description="Polar residues" evidence="1">
    <location>
        <begin position="86"/>
        <end position="118"/>
    </location>
</feature>
<feature type="region of interest" description="Disordered" evidence="1">
    <location>
        <begin position="522"/>
        <end position="686"/>
    </location>
</feature>
<name>A0AAV5A7P8_9AGAM</name>
<dbReference type="Proteomes" id="UP001050691">
    <property type="component" value="Unassembled WGS sequence"/>
</dbReference>
<evidence type="ECO:0000313" key="3">
    <source>
        <dbReference type="Proteomes" id="UP001050691"/>
    </source>
</evidence>
<feature type="compositionally biased region" description="Acidic residues" evidence="1">
    <location>
        <begin position="396"/>
        <end position="408"/>
    </location>
</feature>
<proteinExistence type="predicted"/>
<sequence length="726" mass="80210">MLSSSESDPFTTAPPSALGVGPSASAAATVIHGFPKERHSFRNVDRVRQRFKTSKGFHHHHHHHQQDEDENMNNGAGGIKRKFKGKSTSTMMNASLRSSGGSGSVTESAHISASTVPSRIQMWEDEEDEEERRRKKKKQDDDSELVNTETLSRYALKTAQQMESASVGRTMIPSSPTTTGRRDLSKPRGEKLHRRRTFAGYTHTMTEAQQKNLPHIDLVSKLPRSSSASPALIRAPVPAPAPGVAFQKRKSVTVSSSKDNISKTLVLHRLSRKRRGVEESSSFGHSPSRRSSLLHSISQTLPNKTLGGGPITTTANDAPGISITELSARSLELLIENGLILVFKKLEVNHGFSNDTVKRAWFRCNGDIEATDHLLLTMRKAAEKAEASFLGDEYLVAEEESESEDEEEEKKRNVKRPRWSEPHISSYSSPITVRSIESIDSRYAPHLSSDREFTIYPMEKEEEEEYTPPVGTKAEMFRRLTDQGRHEDARKILIIKSSSSRKSISSNPTPVRKGVVEKAVNESLSGGRISLKKHETTTPSSSSRKIVSGKVVEDTTTTRETRPIQNDPSSSSFSSPTKKAYGKVADRPTTVTASPPLSPTETTPTIGRLIGSSTKSPNPSITREPIIQHTPIHQHDDDDDQISSRGKQTTTPLSANTNNKNIQTENPASSTMKSNSSRNNDTNWTLSDEEMLANSLLGKSQLEKLSVKYGEQNVLKRFLKVVKARG</sequence>
<feature type="region of interest" description="Disordered" evidence="1">
    <location>
        <begin position="396"/>
        <end position="421"/>
    </location>
</feature>
<protein>
    <submittedName>
        <fullName evidence="2">Uncharacterized protein</fullName>
    </submittedName>
</protein>
<feature type="compositionally biased region" description="Polar residues" evidence="1">
    <location>
        <begin position="643"/>
        <end position="686"/>
    </location>
</feature>
<dbReference type="AlphaFoldDB" id="A0AAV5A7P8"/>
<feature type="compositionally biased region" description="Basic residues" evidence="1">
    <location>
        <begin position="53"/>
        <end position="64"/>
    </location>
</feature>
<reference evidence="2" key="1">
    <citation type="submission" date="2021-10" db="EMBL/GenBank/DDBJ databases">
        <title>De novo Genome Assembly of Clathrus columnatus (Basidiomycota, Fungi) Using Illumina and Nanopore Sequence Data.</title>
        <authorList>
            <person name="Ogiso-Tanaka E."/>
            <person name="Itagaki H."/>
            <person name="Hosoya T."/>
            <person name="Hosaka K."/>
        </authorList>
    </citation>
    <scope>NUCLEOTIDE SEQUENCE</scope>
    <source>
        <strain evidence="2">MO-923</strain>
    </source>
</reference>
<feature type="compositionally biased region" description="Polar residues" evidence="1">
    <location>
        <begin position="611"/>
        <end position="621"/>
    </location>
</feature>
<feature type="compositionally biased region" description="Low complexity" evidence="1">
    <location>
        <begin position="592"/>
        <end position="605"/>
    </location>
</feature>
<feature type="region of interest" description="Disordered" evidence="1">
    <location>
        <begin position="1"/>
        <end position="26"/>
    </location>
</feature>
<evidence type="ECO:0000256" key="1">
    <source>
        <dbReference type="SAM" id="MobiDB-lite"/>
    </source>
</evidence>
<feature type="compositionally biased region" description="Basic and acidic residues" evidence="1">
    <location>
        <begin position="180"/>
        <end position="190"/>
    </location>
</feature>
<feature type="compositionally biased region" description="Low complexity" evidence="1">
    <location>
        <begin position="280"/>
        <end position="294"/>
    </location>
</feature>
<evidence type="ECO:0000313" key="2">
    <source>
        <dbReference type="EMBL" id="GJJ07930.1"/>
    </source>
</evidence>
<feature type="compositionally biased region" description="Basic and acidic residues" evidence="1">
    <location>
        <begin position="551"/>
        <end position="562"/>
    </location>
</feature>
<feature type="compositionally biased region" description="Polar residues" evidence="1">
    <location>
        <begin position="1"/>
        <end position="14"/>
    </location>
</feature>
<feature type="region of interest" description="Disordered" evidence="1">
    <location>
        <begin position="270"/>
        <end position="294"/>
    </location>
</feature>
<gene>
    <name evidence="2" type="ORF">Clacol_002137</name>
</gene>
<organism evidence="2 3">
    <name type="scientific">Clathrus columnatus</name>
    <dbReference type="NCBI Taxonomy" id="1419009"/>
    <lineage>
        <taxon>Eukaryota</taxon>
        <taxon>Fungi</taxon>
        <taxon>Dikarya</taxon>
        <taxon>Basidiomycota</taxon>
        <taxon>Agaricomycotina</taxon>
        <taxon>Agaricomycetes</taxon>
        <taxon>Phallomycetidae</taxon>
        <taxon>Phallales</taxon>
        <taxon>Clathraceae</taxon>
        <taxon>Clathrus</taxon>
    </lineage>
</organism>